<proteinExistence type="predicted"/>
<evidence type="ECO:0000256" key="1">
    <source>
        <dbReference type="SAM" id="Phobius"/>
    </source>
</evidence>
<evidence type="ECO:0000313" key="3">
    <source>
        <dbReference type="Proteomes" id="UP000178603"/>
    </source>
</evidence>
<keyword evidence="1" id="KW-0472">Membrane</keyword>
<evidence type="ECO:0000313" key="2">
    <source>
        <dbReference type="EMBL" id="OGM53792.1"/>
    </source>
</evidence>
<name>A0A1F8APU8_9BACT</name>
<comment type="caution">
    <text evidence="2">The sequence shown here is derived from an EMBL/GenBank/DDBJ whole genome shotgun (WGS) entry which is preliminary data.</text>
</comment>
<reference evidence="2 3" key="1">
    <citation type="journal article" date="2016" name="Nat. Commun.">
        <title>Thousands of microbial genomes shed light on interconnected biogeochemical processes in an aquifer system.</title>
        <authorList>
            <person name="Anantharaman K."/>
            <person name="Brown C.T."/>
            <person name="Hug L.A."/>
            <person name="Sharon I."/>
            <person name="Castelle C.J."/>
            <person name="Probst A.J."/>
            <person name="Thomas B.C."/>
            <person name="Singh A."/>
            <person name="Wilkins M.J."/>
            <person name="Karaoz U."/>
            <person name="Brodie E.L."/>
            <person name="Williams K.H."/>
            <person name="Hubbard S.S."/>
            <person name="Banfield J.F."/>
        </authorList>
    </citation>
    <scope>NUCLEOTIDE SEQUENCE [LARGE SCALE GENOMIC DNA]</scope>
</reference>
<keyword evidence="1" id="KW-0812">Transmembrane</keyword>
<dbReference type="Gene3D" id="3.20.20.510">
    <property type="entry name" value="Uncharacterised protein PF12979, DUF3863"/>
    <property type="match status" value="1"/>
</dbReference>
<dbReference type="AlphaFoldDB" id="A0A1F8APU8"/>
<feature type="transmembrane region" description="Helical" evidence="1">
    <location>
        <begin position="492"/>
        <end position="509"/>
    </location>
</feature>
<dbReference type="EMBL" id="MGGW01000020">
    <property type="protein sequence ID" value="OGM53792.1"/>
    <property type="molecule type" value="Genomic_DNA"/>
</dbReference>
<sequence>MRKVLLVIILFVLIFSLPKNIFANEREKFVNIVNPVRIAPYTKDVSRSILASYKPVQENNLAATWLLTYDVLRDEKALKVILGMDAKQEVGIFLEVSKKFSEDSGVIYNDTGSWHHAASVFLSGYKREDRLKLINKVFSKFYEVFGFYPKSVGSWWTDSFSLAYIREKYGSITNLGVADQFSVDGYQVWGQYFGVPFYPSMSHAGVPGSRKSKIDIVTIQWAPRDPDRGYKNSLYSAQDYHILPEKLDLKYFEWLMDVYLDNENDFGQFTIGLEADLDPSAYKGEYEDQLKLISDRQKNHKLVVLSMSEFGEWFRKTYPEGSPSYKIKAKNVTWYQSAKFRIGVRYHDGEGKAQIFDFRSYHEDLVEPYFVNPNSDFQLAVNVPFYIDEASDEKSVWNLGDTLFDYFEDRVVLRGYQGDIPDWPAYKETLEVERYGGDLIIKPRYNWFVGKEGLLLSHLSPEAIHLLKNKKLWLLNGLLFVAPAFFFRKKKIIIFVSLFLLGIGVYLWYKKNSLTYYVSQDEIAALTYIKANTGDKVLISDRECLQCPYETPYKPAAFITKKGYVQNISGKKIVSDKRIFTEIDREKATRIFKSLGVDYIYLVRYGEYKESLPFSPGDFGVEKIFGNANTQVWRRIK</sequence>
<accession>A0A1F8APU8</accession>
<protein>
    <submittedName>
        <fullName evidence="2">Uncharacterized protein</fullName>
    </submittedName>
</protein>
<organism evidence="2 3">
    <name type="scientific">Candidatus Woesebacteria bacterium RIFCSPHIGHO2_12_FULL_41_24</name>
    <dbReference type="NCBI Taxonomy" id="1802510"/>
    <lineage>
        <taxon>Bacteria</taxon>
        <taxon>Candidatus Woeseibacteriota</taxon>
    </lineage>
</organism>
<dbReference type="Proteomes" id="UP000178603">
    <property type="component" value="Unassembled WGS sequence"/>
</dbReference>
<gene>
    <name evidence="2" type="ORF">A3E44_05235</name>
</gene>
<keyword evidence="1" id="KW-1133">Transmembrane helix</keyword>